<feature type="transmembrane region" description="Helical" evidence="1">
    <location>
        <begin position="149"/>
        <end position="169"/>
    </location>
</feature>
<feature type="transmembrane region" description="Helical" evidence="1">
    <location>
        <begin position="189"/>
        <end position="207"/>
    </location>
</feature>
<feature type="transmembrane region" description="Helical" evidence="1">
    <location>
        <begin position="278"/>
        <end position="298"/>
    </location>
</feature>
<keyword evidence="3" id="KW-1185">Reference proteome</keyword>
<feature type="transmembrane region" description="Helical" evidence="1">
    <location>
        <begin position="371"/>
        <end position="390"/>
    </location>
</feature>
<gene>
    <name evidence="2" type="ORF">FRF71_01145</name>
</gene>
<accession>A0A5B8S1Y3</accession>
<feature type="transmembrane region" description="Helical" evidence="1">
    <location>
        <begin position="342"/>
        <end position="364"/>
    </location>
</feature>
<protein>
    <submittedName>
        <fullName evidence="2">DUF4173 domain-containing protein</fullName>
    </submittedName>
</protein>
<feature type="transmembrane region" description="Helical" evidence="1">
    <location>
        <begin position="67"/>
        <end position="97"/>
    </location>
</feature>
<feature type="transmembrane region" description="Helical" evidence="1">
    <location>
        <begin position="35"/>
        <end position="55"/>
    </location>
</feature>
<feature type="transmembrane region" description="Helical" evidence="1">
    <location>
        <begin position="235"/>
        <end position="258"/>
    </location>
</feature>
<dbReference type="EMBL" id="CP042345">
    <property type="protein sequence ID" value="QEA14845.1"/>
    <property type="molecule type" value="Genomic_DNA"/>
</dbReference>
<dbReference type="AlphaFoldDB" id="A0A5B8S1Y3"/>
<dbReference type="RefSeq" id="WP_147088826.1">
    <property type="nucleotide sequence ID" value="NZ_BAABJD010000002.1"/>
</dbReference>
<keyword evidence="1" id="KW-0472">Membrane</keyword>
<dbReference type="OrthoDB" id="7280060at2"/>
<dbReference type="KEGG" id="ngf:FRF71_01145"/>
<sequence length="506" mass="55422">MSAVYRHGFWFKLVLAAALAWLADRVFYQGGHSHGWLGLFGAALAVAAVLALPALRRDRRALAALMVALAMAGAMAIDATILAFVLFWVALGLAILLPGTARFDDGWRWAQRLFAHGFKALFGPLIDLFKLARSHRRKPQSVAGLRRTLPALVLPLTGSAVILLLFASANPVIEQFFASLSLPFPDDTLFERLFFWTFVAVVTWGVLRPRRSRPFFGTFDGSGDLALPGVSPTSVLLSLLAFNLIFVVQNAMDLAWLWGLVPLPQGMTLADYAHRGAYPLVATALLAALFVLVTLRPGSQTAASPLVRRLVMLWIAQNVVLVASAMLRLYDYIDAYSLTRLRIAAFAWMGLVALGLGLILWRLLKQKSAAWLINANCGAAALLLCAYAFIDTGAIAAQWNVRHAREVDGSGAVLDLCYLAELGPSALLPLIELEQRPLDPMLHQRVKLLRTQVQYRQGQILTEGGWTWLGQQRLAQAERRVGPVQTYPGERYDCSGVPYDPAAKAG</sequence>
<name>A0A5B8S1Y3_9SPHN</name>
<evidence type="ECO:0000256" key="1">
    <source>
        <dbReference type="SAM" id="Phobius"/>
    </source>
</evidence>
<keyword evidence="1" id="KW-0812">Transmembrane</keyword>
<evidence type="ECO:0000313" key="3">
    <source>
        <dbReference type="Proteomes" id="UP000321172"/>
    </source>
</evidence>
<reference evidence="2 3" key="1">
    <citation type="journal article" date="2013" name="J. Microbiol. Biotechnol.">
        <title>Novosphingobium ginsenosidimutans sp. nov., with the ability to convert ginsenoside.</title>
        <authorList>
            <person name="Kim J.K."/>
            <person name="He D."/>
            <person name="Liu Q.M."/>
            <person name="Park H.Y."/>
            <person name="Jung M.S."/>
            <person name="Yoon M.H."/>
            <person name="Kim S.C."/>
            <person name="Im W.T."/>
        </authorList>
    </citation>
    <scope>NUCLEOTIDE SEQUENCE [LARGE SCALE GENOMIC DNA]</scope>
    <source>
        <strain evidence="2 3">FW-6</strain>
    </source>
</reference>
<dbReference type="Pfam" id="PF13687">
    <property type="entry name" value="DUF4153"/>
    <property type="match status" value="1"/>
</dbReference>
<organism evidence="2 3">
    <name type="scientific">Novosphingobium ginsenosidimutans</name>
    <dbReference type="NCBI Taxonomy" id="1176536"/>
    <lineage>
        <taxon>Bacteria</taxon>
        <taxon>Pseudomonadati</taxon>
        <taxon>Pseudomonadota</taxon>
        <taxon>Alphaproteobacteria</taxon>
        <taxon>Sphingomonadales</taxon>
        <taxon>Sphingomonadaceae</taxon>
        <taxon>Novosphingobium</taxon>
    </lineage>
</organism>
<proteinExistence type="predicted"/>
<feature type="transmembrane region" description="Helical" evidence="1">
    <location>
        <begin position="109"/>
        <end position="129"/>
    </location>
</feature>
<feature type="transmembrane region" description="Helical" evidence="1">
    <location>
        <begin position="310"/>
        <end position="330"/>
    </location>
</feature>
<dbReference type="InterPro" id="IPR025291">
    <property type="entry name" value="DUF4153"/>
</dbReference>
<dbReference type="Proteomes" id="UP000321172">
    <property type="component" value="Chromosome"/>
</dbReference>
<evidence type="ECO:0000313" key="2">
    <source>
        <dbReference type="EMBL" id="QEA14845.1"/>
    </source>
</evidence>
<keyword evidence="1" id="KW-1133">Transmembrane helix</keyword>